<protein>
    <submittedName>
        <fullName evidence="7">Rhomboid family intramembrane serine protease</fullName>
    </submittedName>
</protein>
<evidence type="ECO:0000256" key="4">
    <source>
        <dbReference type="ARBA" id="ARBA00023136"/>
    </source>
</evidence>
<dbReference type="InterPro" id="IPR022764">
    <property type="entry name" value="Peptidase_S54_rhomboid_dom"/>
</dbReference>
<dbReference type="Pfam" id="PF01694">
    <property type="entry name" value="Rhomboid"/>
    <property type="match status" value="1"/>
</dbReference>
<dbReference type="PANTHER" id="PTHR43066:SF11">
    <property type="entry name" value="PEPTIDASE S54 RHOMBOID DOMAIN-CONTAINING PROTEIN"/>
    <property type="match status" value="1"/>
</dbReference>
<evidence type="ECO:0000256" key="3">
    <source>
        <dbReference type="ARBA" id="ARBA00022989"/>
    </source>
</evidence>
<evidence type="ECO:0000313" key="7">
    <source>
        <dbReference type="EMBL" id="UUY05930.1"/>
    </source>
</evidence>
<reference evidence="8" key="1">
    <citation type="submission" date="2021-11" db="EMBL/GenBank/DDBJ databases">
        <title>Cultivation dependent microbiological survey of springs from the worlds oldest radium mine currently devoted to the extraction of radon-saturated water.</title>
        <authorList>
            <person name="Kapinusova G."/>
            <person name="Smrhova T."/>
            <person name="Strejcek M."/>
            <person name="Suman J."/>
            <person name="Jani K."/>
            <person name="Pajer P."/>
            <person name="Uhlik O."/>
        </authorList>
    </citation>
    <scope>NUCLEOTIDE SEQUENCE [LARGE SCALE GENOMIC DNA]</scope>
    <source>
        <strain evidence="8">J379</strain>
    </source>
</reference>
<dbReference type="GO" id="GO:0006508">
    <property type="term" value="P:proteolysis"/>
    <property type="evidence" value="ECO:0007669"/>
    <property type="project" value="UniProtKB-KW"/>
</dbReference>
<comment type="subcellular location">
    <subcellularLocation>
        <location evidence="1">Membrane</location>
        <topology evidence="1">Multi-pass membrane protein</topology>
    </subcellularLocation>
</comment>
<dbReference type="Proteomes" id="UP001058860">
    <property type="component" value="Chromosome"/>
</dbReference>
<organism evidence="7 8">
    <name type="scientific">Svornostia abyssi</name>
    <dbReference type="NCBI Taxonomy" id="2898438"/>
    <lineage>
        <taxon>Bacteria</taxon>
        <taxon>Bacillati</taxon>
        <taxon>Actinomycetota</taxon>
        <taxon>Thermoleophilia</taxon>
        <taxon>Solirubrobacterales</taxon>
        <taxon>Baekduiaceae</taxon>
        <taxon>Svornostia</taxon>
    </lineage>
</organism>
<keyword evidence="4 5" id="KW-0472">Membrane</keyword>
<dbReference type="Gene3D" id="1.20.1540.10">
    <property type="entry name" value="Rhomboid-like"/>
    <property type="match status" value="1"/>
</dbReference>
<feature type="transmembrane region" description="Helical" evidence="5">
    <location>
        <begin position="21"/>
        <end position="42"/>
    </location>
</feature>
<dbReference type="SUPFAM" id="SSF144091">
    <property type="entry name" value="Rhomboid-like"/>
    <property type="match status" value="1"/>
</dbReference>
<dbReference type="InterPro" id="IPR035952">
    <property type="entry name" value="Rhomboid-like_sf"/>
</dbReference>
<proteinExistence type="predicted"/>
<keyword evidence="2 5" id="KW-0812">Transmembrane</keyword>
<sequence>MADHAPAARGRFDLDPDRQRALIFVGVMALIMWVAEIIDTVLGGDLDAYGIEPRDTDGLDGVALSPFLHGGFDHLIANTLPFLVLGGMIALSGLRKIVSVTVIVAVIGGLGTWLIAPANTIHIGASGIVFGYASYLIARAIYTRSFPHLGAGIVVVAIWGVTLLSGLVPQEGISWQGHLFGAVGGVVAAWWLDGRTAGRRRAAADAVA</sequence>
<keyword evidence="7" id="KW-0645">Protease</keyword>
<keyword evidence="8" id="KW-1185">Reference proteome</keyword>
<dbReference type="RefSeq" id="WP_353866368.1">
    <property type="nucleotide sequence ID" value="NZ_CP088295.1"/>
</dbReference>
<feature type="transmembrane region" description="Helical" evidence="5">
    <location>
        <begin position="62"/>
        <end position="85"/>
    </location>
</feature>
<feature type="transmembrane region" description="Helical" evidence="5">
    <location>
        <begin position="121"/>
        <end position="142"/>
    </location>
</feature>
<feature type="domain" description="Peptidase S54 rhomboid" evidence="6">
    <location>
        <begin position="64"/>
        <end position="192"/>
    </location>
</feature>
<feature type="transmembrane region" description="Helical" evidence="5">
    <location>
        <begin position="149"/>
        <end position="167"/>
    </location>
</feature>
<evidence type="ECO:0000256" key="5">
    <source>
        <dbReference type="SAM" id="Phobius"/>
    </source>
</evidence>
<accession>A0ABY5PNE9</accession>
<feature type="transmembrane region" description="Helical" evidence="5">
    <location>
        <begin position="97"/>
        <end position="115"/>
    </location>
</feature>
<evidence type="ECO:0000313" key="8">
    <source>
        <dbReference type="Proteomes" id="UP001058860"/>
    </source>
</evidence>
<evidence type="ECO:0000259" key="6">
    <source>
        <dbReference type="Pfam" id="PF01694"/>
    </source>
</evidence>
<evidence type="ECO:0000256" key="2">
    <source>
        <dbReference type="ARBA" id="ARBA00022692"/>
    </source>
</evidence>
<keyword evidence="7" id="KW-0378">Hydrolase</keyword>
<name>A0ABY5PNE9_9ACTN</name>
<dbReference type="PANTHER" id="PTHR43066">
    <property type="entry name" value="RHOMBOID-RELATED PROTEIN"/>
    <property type="match status" value="1"/>
</dbReference>
<feature type="transmembrane region" description="Helical" evidence="5">
    <location>
        <begin position="173"/>
        <end position="192"/>
    </location>
</feature>
<evidence type="ECO:0000256" key="1">
    <source>
        <dbReference type="ARBA" id="ARBA00004141"/>
    </source>
</evidence>
<gene>
    <name evidence="7" type="ORF">LRS13_10555</name>
</gene>
<dbReference type="EMBL" id="CP088295">
    <property type="protein sequence ID" value="UUY05930.1"/>
    <property type="molecule type" value="Genomic_DNA"/>
</dbReference>
<keyword evidence="3 5" id="KW-1133">Transmembrane helix</keyword>
<dbReference type="GO" id="GO:0008233">
    <property type="term" value="F:peptidase activity"/>
    <property type="evidence" value="ECO:0007669"/>
    <property type="project" value="UniProtKB-KW"/>
</dbReference>